<accession>A0AAV4R8G7</accession>
<dbReference type="EMBL" id="BPLR01007497">
    <property type="protein sequence ID" value="GIY17324.1"/>
    <property type="molecule type" value="Genomic_DNA"/>
</dbReference>
<protein>
    <submittedName>
        <fullName evidence="2">Uncharacterized protein</fullName>
    </submittedName>
</protein>
<dbReference type="Proteomes" id="UP001054945">
    <property type="component" value="Unassembled WGS sequence"/>
</dbReference>
<feature type="region of interest" description="Disordered" evidence="1">
    <location>
        <begin position="1"/>
        <end position="46"/>
    </location>
</feature>
<evidence type="ECO:0000256" key="1">
    <source>
        <dbReference type="SAM" id="MobiDB-lite"/>
    </source>
</evidence>
<dbReference type="AlphaFoldDB" id="A0AAV4R8G7"/>
<organism evidence="2 3">
    <name type="scientific">Caerostris extrusa</name>
    <name type="common">Bark spider</name>
    <name type="synonym">Caerostris bankana</name>
    <dbReference type="NCBI Taxonomy" id="172846"/>
    <lineage>
        <taxon>Eukaryota</taxon>
        <taxon>Metazoa</taxon>
        <taxon>Ecdysozoa</taxon>
        <taxon>Arthropoda</taxon>
        <taxon>Chelicerata</taxon>
        <taxon>Arachnida</taxon>
        <taxon>Araneae</taxon>
        <taxon>Araneomorphae</taxon>
        <taxon>Entelegynae</taxon>
        <taxon>Araneoidea</taxon>
        <taxon>Araneidae</taxon>
        <taxon>Caerostris</taxon>
    </lineage>
</organism>
<keyword evidence="3" id="KW-1185">Reference proteome</keyword>
<proteinExistence type="predicted"/>
<evidence type="ECO:0000313" key="2">
    <source>
        <dbReference type="EMBL" id="GIY17324.1"/>
    </source>
</evidence>
<name>A0AAV4R8G7_CAEEX</name>
<gene>
    <name evidence="2" type="ORF">CEXT_519681</name>
</gene>
<reference evidence="2 3" key="1">
    <citation type="submission" date="2021-06" db="EMBL/GenBank/DDBJ databases">
        <title>Caerostris extrusa draft genome.</title>
        <authorList>
            <person name="Kono N."/>
            <person name="Arakawa K."/>
        </authorList>
    </citation>
    <scope>NUCLEOTIDE SEQUENCE [LARGE SCALE GENOMIC DNA]</scope>
</reference>
<evidence type="ECO:0000313" key="3">
    <source>
        <dbReference type="Proteomes" id="UP001054945"/>
    </source>
</evidence>
<sequence length="93" mass="10284">MASPTISRKRRHPSKGSSFSAPPHLRPHFPEGGKGVQGTTGSQSKVIGMRRVERDPEIDCHKLHRPHPHLPLGRSGVVSPFFQVFIHSLPPPE</sequence>
<comment type="caution">
    <text evidence="2">The sequence shown here is derived from an EMBL/GenBank/DDBJ whole genome shotgun (WGS) entry which is preliminary data.</text>
</comment>